<name>A0A1Y2F8A6_9FUNG</name>
<evidence type="ECO:0000313" key="5">
    <source>
        <dbReference type="Proteomes" id="UP000193920"/>
    </source>
</evidence>
<dbReference type="PRINTS" id="PR01301">
    <property type="entry name" value="RGSPROTEIN"/>
</dbReference>
<dbReference type="PANTHER" id="PTHR10845:SF192">
    <property type="entry name" value="DOUBLE HIT, ISOFORM B"/>
    <property type="match status" value="1"/>
</dbReference>
<protein>
    <recommendedName>
        <fullName evidence="3">RGS domain-containing protein</fullName>
    </recommendedName>
</protein>
<dbReference type="CDD" id="cd07440">
    <property type="entry name" value="RGS"/>
    <property type="match status" value="1"/>
</dbReference>
<dbReference type="InterPro" id="IPR044926">
    <property type="entry name" value="RGS_subdomain_2"/>
</dbReference>
<keyword evidence="5" id="KW-1185">Reference proteome</keyword>
<dbReference type="InterPro" id="IPR016137">
    <property type="entry name" value="RGS"/>
</dbReference>
<dbReference type="PANTHER" id="PTHR10845">
    <property type="entry name" value="REGULATOR OF G PROTEIN SIGNALING"/>
    <property type="match status" value="1"/>
</dbReference>
<evidence type="ECO:0000256" key="2">
    <source>
        <dbReference type="SAM" id="MobiDB-lite"/>
    </source>
</evidence>
<evidence type="ECO:0000256" key="1">
    <source>
        <dbReference type="SAM" id="Coils"/>
    </source>
</evidence>
<dbReference type="Proteomes" id="UP000193920">
    <property type="component" value="Unassembled WGS sequence"/>
</dbReference>
<dbReference type="InterPro" id="IPR036305">
    <property type="entry name" value="RGS_sf"/>
</dbReference>
<keyword evidence="1" id="KW-0175">Coiled coil</keyword>
<dbReference type="EMBL" id="MCOG01000013">
    <property type="protein sequence ID" value="ORY80132.1"/>
    <property type="molecule type" value="Genomic_DNA"/>
</dbReference>
<evidence type="ECO:0000313" key="4">
    <source>
        <dbReference type="EMBL" id="ORY80132.1"/>
    </source>
</evidence>
<dbReference type="OrthoDB" id="196547at2759"/>
<dbReference type="AlphaFoldDB" id="A0A1Y2F8A6"/>
<feature type="coiled-coil region" evidence="1">
    <location>
        <begin position="515"/>
        <end position="573"/>
    </location>
</feature>
<feature type="compositionally biased region" description="Low complexity" evidence="2">
    <location>
        <begin position="1"/>
        <end position="19"/>
    </location>
</feature>
<gene>
    <name evidence="4" type="ORF">LY90DRAFT_664582</name>
</gene>
<proteinExistence type="predicted"/>
<accession>A0A1Y2F8A6</accession>
<dbReference type="PROSITE" id="PS50132">
    <property type="entry name" value="RGS"/>
    <property type="match status" value="1"/>
</dbReference>
<evidence type="ECO:0000259" key="3">
    <source>
        <dbReference type="PROSITE" id="PS50132"/>
    </source>
</evidence>
<feature type="domain" description="RGS" evidence="3">
    <location>
        <begin position="317"/>
        <end position="432"/>
    </location>
</feature>
<sequence length="934" mass="110522">MNYQESLKQSQKNKNNENQYSVNMKINTENDKININQQISIEENEQLDAFPTTINNSGGSRISKAASALNPRKAFRKRSSTESVISYNSPKIEPRTRRYSKPIIESVMKNSEKQNRLSKINEKRHARLSQHILKYLQLRIEINELKCFLITIEKQKTVEDLIHLIEAEYAFKFIFPNNQESVELKRDLSEPFLIRNQQFECNAVMNGDGEILKYSDIVGEVFDMLDVVVCTNVYEESIPQREKYELYNNISNIDINENDSETFFDCISADQFEDDNSQDLIKNKSEIKKTKGGIVKKHRQNNDKIYSLIPNPSLDERFQSILHNKITLNLFYTFCLKEYSVENLLFWLDVEIFQTVNKDKYELYSNYIYYTYVDNNAPLQINITEEIKSDINIKDADFTNPDILEIFDEAQEHIYIMLKIYLYQKFELNSIFKILQDYKKRNRKEYEKNRILGYYGNYYKPDYELIQEKLDYILAKKNEINDININSPETDSYQISYQNNWLTSAITQNVILNNNDELKNYMKTSERRIKEVKNMKLQKSKKLAKFFGEIVDVETLCQQVKKIAKEEEDYKNDSTIDLTIKSKTEKKSLQNIKNEFDIEERKRLVRKNEKLNNVLGEALTENQIKDIIDVDKRKKRMKYLQHFLYSQIDDKEIINEIKIEQEKAMADIRYERRTNKLKKYFGQAPPPDLINNKATKIENSHRRSIISLTLLMSKENGIINLFNMVNDIEKQEDILNDNDVDSFNFKESLSKNLKNRTSTIEEELNENEYDVNNDNYTKSDNKIKFKIDECSNKDTIDDENESSDEEYTTPSRKPSSYTHNSIQDQNEIIYEYYEKQNMEYLVEKNIFSTLEESINEDISDPETKEGFKRQITYLRESFIKNSNNIRRMSQMGTSLIKDKSENIWKGSNLLKPMIDNETIVNKDYTDNNIEDNSL</sequence>
<feature type="region of interest" description="Disordered" evidence="2">
    <location>
        <begin position="793"/>
        <end position="820"/>
    </location>
</feature>
<dbReference type="SMART" id="SM00315">
    <property type="entry name" value="RGS"/>
    <property type="match status" value="1"/>
</dbReference>
<feature type="compositionally biased region" description="Acidic residues" evidence="2">
    <location>
        <begin position="796"/>
        <end position="807"/>
    </location>
</feature>
<dbReference type="STRING" id="1754190.A0A1Y2F8A6"/>
<organism evidence="4 5">
    <name type="scientific">Neocallimastix californiae</name>
    <dbReference type="NCBI Taxonomy" id="1754190"/>
    <lineage>
        <taxon>Eukaryota</taxon>
        <taxon>Fungi</taxon>
        <taxon>Fungi incertae sedis</taxon>
        <taxon>Chytridiomycota</taxon>
        <taxon>Chytridiomycota incertae sedis</taxon>
        <taxon>Neocallimastigomycetes</taxon>
        <taxon>Neocallimastigales</taxon>
        <taxon>Neocallimastigaceae</taxon>
        <taxon>Neocallimastix</taxon>
    </lineage>
</organism>
<comment type="caution">
    <text evidence="4">The sequence shown here is derived from an EMBL/GenBank/DDBJ whole genome shotgun (WGS) entry which is preliminary data.</text>
</comment>
<reference evidence="4 5" key="1">
    <citation type="submission" date="2016-08" db="EMBL/GenBank/DDBJ databases">
        <title>A Parts List for Fungal Cellulosomes Revealed by Comparative Genomics.</title>
        <authorList>
            <consortium name="DOE Joint Genome Institute"/>
            <person name="Haitjema C.H."/>
            <person name="Gilmore S.P."/>
            <person name="Henske J.K."/>
            <person name="Solomon K.V."/>
            <person name="De Groot R."/>
            <person name="Kuo A."/>
            <person name="Mondo S.J."/>
            <person name="Salamov A.A."/>
            <person name="Labutti K."/>
            <person name="Zhao Z."/>
            <person name="Chiniquy J."/>
            <person name="Barry K."/>
            <person name="Brewer H.M."/>
            <person name="Purvine S.O."/>
            <person name="Wright A.T."/>
            <person name="Boxma B."/>
            <person name="Van Alen T."/>
            <person name="Hackstein J.H."/>
            <person name="Baker S.E."/>
            <person name="Grigoriev I.V."/>
            <person name="O'Malley M.A."/>
        </authorList>
    </citation>
    <scope>NUCLEOTIDE SEQUENCE [LARGE SCALE GENOMIC DNA]</scope>
    <source>
        <strain evidence="4 5">G1</strain>
    </source>
</reference>
<dbReference type="Pfam" id="PF00615">
    <property type="entry name" value="RGS"/>
    <property type="match status" value="1"/>
</dbReference>
<dbReference type="Gene3D" id="1.10.167.10">
    <property type="entry name" value="Regulator of G-protein Signalling 4, domain 2"/>
    <property type="match status" value="1"/>
</dbReference>
<feature type="compositionally biased region" description="Polar residues" evidence="2">
    <location>
        <begin position="808"/>
        <end position="820"/>
    </location>
</feature>
<feature type="region of interest" description="Disordered" evidence="2">
    <location>
        <begin position="1"/>
        <end position="20"/>
    </location>
</feature>
<dbReference type="SUPFAM" id="SSF48097">
    <property type="entry name" value="Regulator of G-protein signaling, RGS"/>
    <property type="match status" value="1"/>
</dbReference>